<dbReference type="InterPro" id="IPR004372">
    <property type="entry name" value="Ac/propionate_kinase"/>
</dbReference>
<feature type="binding site" evidence="6">
    <location>
        <begin position="331"/>
        <end position="335"/>
    </location>
    <ligand>
        <name>ATP</name>
        <dbReference type="ChEBI" id="CHEBI:30616"/>
    </ligand>
</feature>
<dbReference type="SUPFAM" id="SSF53067">
    <property type="entry name" value="Actin-like ATPase domain"/>
    <property type="match status" value="2"/>
</dbReference>
<name>A0ABS3W774_9BACL</name>
<dbReference type="CDD" id="cd24010">
    <property type="entry name" value="ASKHA_NBD_AcK_PK"/>
    <property type="match status" value="1"/>
</dbReference>
<dbReference type="PROSITE" id="PS01075">
    <property type="entry name" value="ACETATE_KINASE_1"/>
    <property type="match status" value="1"/>
</dbReference>
<keyword evidence="6" id="KW-0479">Metal-binding</keyword>
<feature type="binding site" evidence="6">
    <location>
        <begin position="208"/>
        <end position="212"/>
    </location>
    <ligand>
        <name>ATP</name>
        <dbReference type="ChEBI" id="CHEBI:30616"/>
    </ligand>
</feature>
<dbReference type="PANTHER" id="PTHR21060">
    <property type="entry name" value="ACETATE KINASE"/>
    <property type="match status" value="1"/>
</dbReference>
<accession>A0ABS3W774</accession>
<feature type="site" description="Transition state stabilizer" evidence="6">
    <location>
        <position position="180"/>
    </location>
</feature>
<dbReference type="Pfam" id="PF00871">
    <property type="entry name" value="Acetate_kinase"/>
    <property type="match status" value="1"/>
</dbReference>
<comment type="subunit">
    <text evidence="6">Homodimer.</text>
</comment>
<comment type="caution">
    <text evidence="8">The sequence shown here is derived from an EMBL/GenBank/DDBJ whole genome shotgun (WGS) entry which is preliminary data.</text>
</comment>
<keyword evidence="5 6" id="KW-0067">ATP-binding</keyword>
<feature type="active site" description="Proton donor/acceptor" evidence="6">
    <location>
        <position position="148"/>
    </location>
</feature>
<comment type="subcellular location">
    <subcellularLocation>
        <location evidence="6">Cytoplasm</location>
    </subcellularLocation>
</comment>
<gene>
    <name evidence="6" type="primary">ackA</name>
    <name evidence="8" type="ORF">I8J29_08045</name>
</gene>
<feature type="binding site" evidence="6">
    <location>
        <position position="7"/>
    </location>
    <ligand>
        <name>Mg(2+)</name>
        <dbReference type="ChEBI" id="CHEBI:18420"/>
    </ligand>
</feature>
<dbReference type="InterPro" id="IPR023865">
    <property type="entry name" value="Aliphatic_acid_kinase_CS"/>
</dbReference>
<dbReference type="HAMAP" id="MF_00020">
    <property type="entry name" value="Acetate_kinase"/>
    <property type="match status" value="1"/>
</dbReference>
<feature type="binding site" evidence="6">
    <location>
        <begin position="283"/>
        <end position="285"/>
    </location>
    <ligand>
        <name>ATP</name>
        <dbReference type="ChEBI" id="CHEBI:30616"/>
    </ligand>
</feature>
<evidence type="ECO:0000256" key="6">
    <source>
        <dbReference type="HAMAP-Rule" id="MF_00020"/>
    </source>
</evidence>
<dbReference type="PIRSF" id="PIRSF000722">
    <property type="entry name" value="Acetate_prop_kin"/>
    <property type="match status" value="1"/>
</dbReference>
<dbReference type="InterPro" id="IPR043129">
    <property type="entry name" value="ATPase_NBD"/>
</dbReference>
<keyword evidence="4 6" id="KW-0418">Kinase</keyword>
<keyword evidence="6" id="KW-0460">Magnesium</keyword>
<comment type="pathway">
    <text evidence="6">Metabolic intermediate biosynthesis; acetyl-CoA biosynthesis; acetyl-CoA from acetate: step 1/2.</text>
</comment>
<organism evidence="8 9">
    <name type="scientific">Paenibacillus artemisiicola</name>
    <dbReference type="NCBI Taxonomy" id="1172618"/>
    <lineage>
        <taxon>Bacteria</taxon>
        <taxon>Bacillati</taxon>
        <taxon>Bacillota</taxon>
        <taxon>Bacilli</taxon>
        <taxon>Bacillales</taxon>
        <taxon>Paenibacillaceae</taxon>
        <taxon>Paenibacillus</taxon>
    </lineage>
</organism>
<dbReference type="Proteomes" id="UP000670947">
    <property type="component" value="Unassembled WGS sequence"/>
</dbReference>
<protein>
    <recommendedName>
        <fullName evidence="6">Acetate kinase</fullName>
        <ecNumber evidence="6">2.7.2.1</ecNumber>
    </recommendedName>
    <alternativeName>
        <fullName evidence="6">Acetokinase</fullName>
    </alternativeName>
</protein>
<dbReference type="InterPro" id="IPR000890">
    <property type="entry name" value="Aliphatic_acid_kin_short-chain"/>
</dbReference>
<dbReference type="PRINTS" id="PR00471">
    <property type="entry name" value="ACETATEKNASE"/>
</dbReference>
<evidence type="ECO:0000256" key="7">
    <source>
        <dbReference type="RuleBase" id="RU003835"/>
    </source>
</evidence>
<evidence type="ECO:0000256" key="2">
    <source>
        <dbReference type="ARBA" id="ARBA00022679"/>
    </source>
</evidence>
<dbReference type="GO" id="GO:0016301">
    <property type="term" value="F:kinase activity"/>
    <property type="evidence" value="ECO:0007669"/>
    <property type="project" value="UniProtKB-KW"/>
</dbReference>
<dbReference type="NCBIfam" id="TIGR00016">
    <property type="entry name" value="ackA"/>
    <property type="match status" value="1"/>
</dbReference>
<feature type="binding site" evidence="6">
    <location>
        <position position="14"/>
    </location>
    <ligand>
        <name>ATP</name>
        <dbReference type="ChEBI" id="CHEBI:30616"/>
    </ligand>
</feature>
<comment type="function">
    <text evidence="6">Catalyzes the formation of acetyl phosphate from acetate and ATP. Can also catalyze the reverse reaction.</text>
</comment>
<dbReference type="EC" id="2.7.2.1" evidence="6"/>
<keyword evidence="6" id="KW-0963">Cytoplasm</keyword>
<evidence type="ECO:0000256" key="3">
    <source>
        <dbReference type="ARBA" id="ARBA00022741"/>
    </source>
</evidence>
<keyword evidence="3 6" id="KW-0547">Nucleotide-binding</keyword>
<dbReference type="PANTHER" id="PTHR21060:SF15">
    <property type="entry name" value="ACETATE KINASE-RELATED"/>
    <property type="match status" value="1"/>
</dbReference>
<feature type="binding site" evidence="6">
    <location>
        <position position="385"/>
    </location>
    <ligand>
        <name>Mg(2+)</name>
        <dbReference type="ChEBI" id="CHEBI:18420"/>
    </ligand>
</feature>
<evidence type="ECO:0000256" key="5">
    <source>
        <dbReference type="ARBA" id="ARBA00022840"/>
    </source>
</evidence>
<evidence type="ECO:0000313" key="9">
    <source>
        <dbReference type="Proteomes" id="UP000670947"/>
    </source>
</evidence>
<dbReference type="EMBL" id="JAGGDJ010000003">
    <property type="protein sequence ID" value="MBO7744140.1"/>
    <property type="molecule type" value="Genomic_DNA"/>
</dbReference>
<evidence type="ECO:0000313" key="8">
    <source>
        <dbReference type="EMBL" id="MBO7744140.1"/>
    </source>
</evidence>
<comment type="similarity">
    <text evidence="1 6 7">Belongs to the acetokinase family.</text>
</comment>
<evidence type="ECO:0000256" key="1">
    <source>
        <dbReference type="ARBA" id="ARBA00008748"/>
    </source>
</evidence>
<proteinExistence type="inferred from homology"/>
<keyword evidence="2 6" id="KW-0808">Transferase</keyword>
<reference evidence="8 9" key="1">
    <citation type="submission" date="2021-03" db="EMBL/GenBank/DDBJ databases">
        <title>Paenibacillus artemisicola MWE-103 whole genome sequence.</title>
        <authorList>
            <person name="Ham Y.J."/>
        </authorList>
    </citation>
    <scope>NUCLEOTIDE SEQUENCE [LARGE SCALE GENOMIC DNA]</scope>
    <source>
        <strain evidence="8 9">MWE-103</strain>
    </source>
</reference>
<dbReference type="Gene3D" id="3.30.420.40">
    <property type="match status" value="2"/>
</dbReference>
<evidence type="ECO:0000256" key="4">
    <source>
        <dbReference type="ARBA" id="ARBA00022777"/>
    </source>
</evidence>
<dbReference type="RefSeq" id="WP_208847088.1">
    <property type="nucleotide sequence ID" value="NZ_JAGGDJ010000003.1"/>
</dbReference>
<comment type="cofactor">
    <cofactor evidence="6">
        <name>Mg(2+)</name>
        <dbReference type="ChEBI" id="CHEBI:18420"/>
    </cofactor>
    <cofactor evidence="6">
        <name>Mn(2+)</name>
        <dbReference type="ChEBI" id="CHEBI:29035"/>
    </cofactor>
    <text evidence="6">Mg(2+). Can also accept Mn(2+).</text>
</comment>
<feature type="binding site" evidence="6">
    <location>
        <position position="91"/>
    </location>
    <ligand>
        <name>substrate</name>
    </ligand>
</feature>
<feature type="site" description="Transition state stabilizer" evidence="6">
    <location>
        <position position="241"/>
    </location>
</feature>
<keyword evidence="9" id="KW-1185">Reference proteome</keyword>
<comment type="catalytic activity">
    <reaction evidence="6">
        <text>acetate + ATP = acetyl phosphate + ADP</text>
        <dbReference type="Rhea" id="RHEA:11352"/>
        <dbReference type="ChEBI" id="CHEBI:22191"/>
        <dbReference type="ChEBI" id="CHEBI:30089"/>
        <dbReference type="ChEBI" id="CHEBI:30616"/>
        <dbReference type="ChEBI" id="CHEBI:456216"/>
        <dbReference type="EC" id="2.7.2.1"/>
    </reaction>
</comment>
<sequence>MIILVMNAGSSSLKYQLYNMEEEAVLAQGRVERIGMDASILVHEPAGRPEVNEVSEILDHNTAVRRLIDMLTHKEHGVLLSMKEIDAVGHRVVHGGESFKASTLVTEDVKKEIRRLFDLAPLHNPPAMMGIAAVEYNLPSVPQAVVFDTAFHQSMPQETFLYPIPMVLYRRHKIRRYGFHGTSHDYVSKAAAETLGRPLETLKLVTCHIGNGASCAAILHGKSYDTSMGLTPLEGLMMGTRSGDLDPAIVPFTMNKEELTLNEVNSMLNKHSGLLAISGIGSDMREIVEAMEDGDKQAKLAFDMYTYRLRKYIGAYAAGMNGLDAVVFTAGVGENSAAVRKAVCENLSFFGIELDEARNAARSKEARFISTDASRVKALVVPTNEELLIARDTYRLAKQDKA</sequence>